<dbReference type="Proteomes" id="UP001218423">
    <property type="component" value="Plasmid pAC1520"/>
</dbReference>
<sequence>MSFKEIVEAAIAKNGEALGELNNALAMCTLLALPDRERSLLEKTATTQLQFGRILLLLQKEGELRDEAGRTITDEIIAAANEASENVKVAIGDFRATLVKE</sequence>
<accession>A0AAJ5ZAZ6</accession>
<name>A0AAJ5ZAZ6_AERCA</name>
<organism evidence="1 2">
    <name type="scientific">Aeromonas caviae</name>
    <name type="common">Aeromonas punctata</name>
    <dbReference type="NCBI Taxonomy" id="648"/>
    <lineage>
        <taxon>Bacteria</taxon>
        <taxon>Pseudomonadati</taxon>
        <taxon>Pseudomonadota</taxon>
        <taxon>Gammaproteobacteria</taxon>
        <taxon>Aeromonadales</taxon>
        <taxon>Aeromonadaceae</taxon>
        <taxon>Aeromonas</taxon>
    </lineage>
</organism>
<dbReference type="RefSeq" id="WP_128342725.1">
    <property type="nucleotide sequence ID" value="NZ_CAWOMG010000077.1"/>
</dbReference>
<reference evidence="1" key="1">
    <citation type="submission" date="2023-03" db="EMBL/GenBank/DDBJ databases">
        <title>Aeromonas caviae strain AC1520.</title>
        <authorList>
            <person name="Xie T."/>
            <person name="Zhang Q."/>
            <person name="Deng J."/>
            <person name="Li X."/>
        </authorList>
    </citation>
    <scope>NUCLEOTIDE SEQUENCE</scope>
    <source>
        <strain evidence="1">AC1520</strain>
        <plasmid evidence="1">pAC1520</plasmid>
    </source>
</reference>
<keyword evidence="1" id="KW-0614">Plasmid</keyword>
<protein>
    <submittedName>
        <fullName evidence="1">Uncharacterized protein</fullName>
    </submittedName>
</protein>
<proteinExistence type="predicted"/>
<evidence type="ECO:0000313" key="1">
    <source>
        <dbReference type="EMBL" id="WFG00285.1"/>
    </source>
</evidence>
<gene>
    <name evidence="1" type="ORF">P5S46_21220</name>
</gene>
<dbReference type="EMBL" id="CP120943">
    <property type="protein sequence ID" value="WFG00285.1"/>
    <property type="molecule type" value="Genomic_DNA"/>
</dbReference>
<dbReference type="AlphaFoldDB" id="A0AAJ5ZAZ6"/>
<evidence type="ECO:0000313" key="2">
    <source>
        <dbReference type="Proteomes" id="UP001218423"/>
    </source>
</evidence>
<geneLocation type="plasmid" evidence="1 2">
    <name>pAC1520</name>
</geneLocation>